<keyword evidence="2" id="KW-1185">Reference proteome</keyword>
<evidence type="ECO:0000313" key="2">
    <source>
        <dbReference type="Proteomes" id="UP001444661"/>
    </source>
</evidence>
<sequence>ICIALDLQPVDPAVDFPALTRCLFDSYETPPQPFFHIFFPLHSNNNKTQESREKAIAEAATRLKLWQEHDKTMVLNTGTGRIAGGALLNIHESPFANPVYSELTWFPEGLARRFAEKALKNHVRPRSHAAPKPRLCKECTISSYSYITKPSIPINDELDLASMDWGMKIGFDFFLDSSPCGRPVDETNGSRYIKEDVIIPMIDQTDDKGKKMEEKSGLFTFWLMWRPLNGVMKRVRLRSLLEKYIKTKITVRRDM</sequence>
<accession>A0ABR1U140</accession>
<protein>
    <submittedName>
        <fullName evidence="1">Uncharacterized protein</fullName>
    </submittedName>
</protein>
<gene>
    <name evidence="1" type="ORF">PG993_003802</name>
</gene>
<comment type="caution">
    <text evidence="1">The sequence shown here is derived from an EMBL/GenBank/DDBJ whole genome shotgun (WGS) entry which is preliminary data.</text>
</comment>
<organism evidence="1 2">
    <name type="scientific">Apiospora rasikravindrae</name>
    <dbReference type="NCBI Taxonomy" id="990691"/>
    <lineage>
        <taxon>Eukaryota</taxon>
        <taxon>Fungi</taxon>
        <taxon>Dikarya</taxon>
        <taxon>Ascomycota</taxon>
        <taxon>Pezizomycotina</taxon>
        <taxon>Sordariomycetes</taxon>
        <taxon>Xylariomycetidae</taxon>
        <taxon>Amphisphaeriales</taxon>
        <taxon>Apiosporaceae</taxon>
        <taxon>Apiospora</taxon>
    </lineage>
</organism>
<proteinExistence type="predicted"/>
<evidence type="ECO:0000313" key="1">
    <source>
        <dbReference type="EMBL" id="KAK8052417.1"/>
    </source>
</evidence>
<feature type="non-terminal residue" evidence="1">
    <location>
        <position position="1"/>
    </location>
</feature>
<reference evidence="1 2" key="1">
    <citation type="submission" date="2023-01" db="EMBL/GenBank/DDBJ databases">
        <title>Analysis of 21 Apiospora genomes using comparative genomics revels a genus with tremendous synthesis potential of carbohydrate active enzymes and secondary metabolites.</title>
        <authorList>
            <person name="Sorensen T."/>
        </authorList>
    </citation>
    <scope>NUCLEOTIDE SEQUENCE [LARGE SCALE GENOMIC DNA]</scope>
    <source>
        <strain evidence="1 2">CBS 33761</strain>
    </source>
</reference>
<name>A0ABR1U140_9PEZI</name>
<dbReference type="Proteomes" id="UP001444661">
    <property type="component" value="Unassembled WGS sequence"/>
</dbReference>
<dbReference type="EMBL" id="JAQQWK010000002">
    <property type="protein sequence ID" value="KAK8052417.1"/>
    <property type="molecule type" value="Genomic_DNA"/>
</dbReference>